<reference evidence="2 3" key="1">
    <citation type="submission" date="2018-01" db="EMBL/GenBank/DDBJ databases">
        <title>Harnessing the power of phylogenomics to disentangle the directionality and signatures of interkingdom host jumping in the parasitic fungal genus Tolypocladium.</title>
        <authorList>
            <person name="Quandt C.A."/>
            <person name="Patterson W."/>
            <person name="Spatafora J.W."/>
        </authorList>
    </citation>
    <scope>NUCLEOTIDE SEQUENCE [LARGE SCALE GENOMIC DNA]</scope>
    <source>
        <strain evidence="2 3">NRBC 100945</strain>
    </source>
</reference>
<evidence type="ECO:0000256" key="1">
    <source>
        <dbReference type="SAM" id="MobiDB-lite"/>
    </source>
</evidence>
<comment type="caution">
    <text evidence="2">The sequence shown here is derived from an EMBL/GenBank/DDBJ whole genome shotgun (WGS) entry which is preliminary data.</text>
</comment>
<dbReference type="AlphaFoldDB" id="A0A2S4L7Q7"/>
<feature type="region of interest" description="Disordered" evidence="1">
    <location>
        <begin position="22"/>
        <end position="44"/>
    </location>
</feature>
<proteinExistence type="predicted"/>
<sequence length="114" mass="12501">MFAICDGAALRTDYLRRGLSMSQADAPERPHTTIPHPRDIVQHKPPSSWRIRAAVAAAACPRTPHRPPGELPPVINRARGIHIIHCCCASKVQSGIRMPLARHGVGFRGSFTRP</sequence>
<feature type="compositionally biased region" description="Basic and acidic residues" evidence="1">
    <location>
        <begin position="26"/>
        <end position="42"/>
    </location>
</feature>
<accession>A0A2S4L7Q7</accession>
<evidence type="ECO:0000313" key="3">
    <source>
        <dbReference type="Proteomes" id="UP000237481"/>
    </source>
</evidence>
<name>A0A2S4L7Q7_9HYPO</name>
<dbReference type="Proteomes" id="UP000237481">
    <property type="component" value="Unassembled WGS sequence"/>
</dbReference>
<gene>
    <name evidence="2" type="ORF">TPAR_09767</name>
</gene>
<organism evidence="2 3">
    <name type="scientific">Tolypocladium paradoxum</name>
    <dbReference type="NCBI Taxonomy" id="94208"/>
    <lineage>
        <taxon>Eukaryota</taxon>
        <taxon>Fungi</taxon>
        <taxon>Dikarya</taxon>
        <taxon>Ascomycota</taxon>
        <taxon>Pezizomycotina</taxon>
        <taxon>Sordariomycetes</taxon>
        <taxon>Hypocreomycetidae</taxon>
        <taxon>Hypocreales</taxon>
        <taxon>Ophiocordycipitaceae</taxon>
        <taxon>Tolypocladium</taxon>
    </lineage>
</organism>
<dbReference type="EMBL" id="PKSG01000135">
    <property type="protein sequence ID" value="POR38484.1"/>
    <property type="molecule type" value="Genomic_DNA"/>
</dbReference>
<keyword evidence="3" id="KW-1185">Reference proteome</keyword>
<protein>
    <submittedName>
        <fullName evidence="2">Uncharacterized protein</fullName>
    </submittedName>
</protein>
<evidence type="ECO:0000313" key="2">
    <source>
        <dbReference type="EMBL" id="POR38484.1"/>
    </source>
</evidence>